<proteinExistence type="predicted"/>
<dbReference type="Proteomes" id="UP000628736">
    <property type="component" value="Unassembled WGS sequence"/>
</dbReference>
<sequence>MTSEYLLDAMGLLDDDMIQDAEEGAKPAFHWRRWGAWAACLALVVALGYGASQLGAGQDGSSADTAGGIPSSSSGEAGAANSDSTATAPGENCQQGEGAILVYRDGQTYHIVRSVEKLPEDSELLGLLERNDGASLYTDSEEYAGCEVWEDGSGFLYVQMPDGTFAQAELVQP</sequence>
<evidence type="ECO:0000313" key="2">
    <source>
        <dbReference type="EMBL" id="MBC5721255.1"/>
    </source>
</evidence>
<evidence type="ECO:0000313" key="3">
    <source>
        <dbReference type="Proteomes" id="UP000628736"/>
    </source>
</evidence>
<feature type="compositionally biased region" description="Low complexity" evidence="1">
    <location>
        <begin position="66"/>
        <end position="84"/>
    </location>
</feature>
<protein>
    <submittedName>
        <fullName evidence="2">Uncharacterized protein</fullName>
    </submittedName>
</protein>
<dbReference type="AlphaFoldDB" id="A0A8J6IWS3"/>
<gene>
    <name evidence="2" type="ORF">H8S11_00220</name>
</gene>
<dbReference type="EMBL" id="JACOPO010000001">
    <property type="protein sequence ID" value="MBC5721255.1"/>
    <property type="molecule type" value="Genomic_DNA"/>
</dbReference>
<reference evidence="2" key="1">
    <citation type="submission" date="2020-08" db="EMBL/GenBank/DDBJ databases">
        <title>Genome public.</title>
        <authorList>
            <person name="Liu C."/>
            <person name="Sun Q."/>
        </authorList>
    </citation>
    <scope>NUCLEOTIDE SEQUENCE</scope>
    <source>
        <strain evidence="2">NSJ-23</strain>
    </source>
</reference>
<name>A0A8J6IWS3_9FIRM</name>
<dbReference type="RefSeq" id="WP_186851793.1">
    <property type="nucleotide sequence ID" value="NZ_JACOPO010000001.1"/>
</dbReference>
<evidence type="ECO:0000256" key="1">
    <source>
        <dbReference type="SAM" id="MobiDB-lite"/>
    </source>
</evidence>
<organism evidence="2 3">
    <name type="scientific">Flintibacter hominis</name>
    <dbReference type="NCBI Taxonomy" id="2763048"/>
    <lineage>
        <taxon>Bacteria</taxon>
        <taxon>Bacillati</taxon>
        <taxon>Bacillota</taxon>
        <taxon>Clostridia</taxon>
        <taxon>Eubacteriales</taxon>
        <taxon>Flintibacter</taxon>
    </lineage>
</organism>
<keyword evidence="3" id="KW-1185">Reference proteome</keyword>
<feature type="region of interest" description="Disordered" evidence="1">
    <location>
        <begin position="57"/>
        <end position="92"/>
    </location>
</feature>
<accession>A0A8J6IWS3</accession>
<comment type="caution">
    <text evidence="2">The sequence shown here is derived from an EMBL/GenBank/DDBJ whole genome shotgun (WGS) entry which is preliminary data.</text>
</comment>